<dbReference type="InterPro" id="IPR003524">
    <property type="entry name" value="PNAcMuramoyl-5peptid_Trfase"/>
</dbReference>
<dbReference type="AlphaFoldDB" id="A0A0S3QU53"/>
<feature type="binding site" evidence="14">
    <location>
        <position position="266"/>
    </location>
    <ligand>
        <name>Mg(2+)</name>
        <dbReference type="ChEBI" id="CHEBI:18420"/>
    </ligand>
</feature>
<organism evidence="15 16">
    <name type="scientific">Thermosulfidibacter takaii (strain DSM 17441 / JCM 13301 / NBRC 103674 / ABI70S6)</name>
    <dbReference type="NCBI Taxonomy" id="1298851"/>
    <lineage>
        <taxon>Bacteria</taxon>
        <taxon>Pseudomonadati</taxon>
        <taxon>Thermosulfidibacterota</taxon>
        <taxon>Thermosulfidibacteria</taxon>
        <taxon>Thermosulfidibacterales</taxon>
        <taxon>Thermosulfidibacteraceae</taxon>
    </lineage>
</organism>
<comment type="similarity">
    <text evidence="2 12">Belongs to the glycosyltransferase 4 family. MraY subfamily.</text>
</comment>
<comment type="subcellular location">
    <subcellularLocation>
        <location evidence="12">Cell membrane</location>
        <topology evidence="12">Multi-pass membrane protein</topology>
    </subcellularLocation>
    <subcellularLocation>
        <location evidence="1">Membrane</location>
        <topology evidence="1">Multi-pass membrane protein</topology>
    </subcellularLocation>
</comment>
<dbReference type="HAMAP" id="MF_00038">
    <property type="entry name" value="MraY"/>
    <property type="match status" value="1"/>
</dbReference>
<feature type="transmembrane region" description="Helical" evidence="12">
    <location>
        <begin position="173"/>
        <end position="192"/>
    </location>
</feature>
<protein>
    <recommendedName>
        <fullName evidence="12 13">Phospho-N-acetylmuramoyl-pentapeptide-transferase</fullName>
        <ecNumber evidence="12 13">2.7.8.13</ecNumber>
    </recommendedName>
    <alternativeName>
        <fullName evidence="12">UDP-MurNAc-pentapeptide phosphotransferase</fullName>
    </alternativeName>
</protein>
<feature type="transmembrane region" description="Helical" evidence="12">
    <location>
        <begin position="338"/>
        <end position="357"/>
    </location>
</feature>
<dbReference type="GO" id="GO:0051992">
    <property type="term" value="F:UDP-N-acetylmuramoyl-L-alanyl-D-glutamyl-meso-2,6-diaminopimelyl-D-alanyl-D-alanine:undecaprenyl-phosphate transferase activity"/>
    <property type="evidence" value="ECO:0007669"/>
    <property type="project" value="RHEA"/>
</dbReference>
<gene>
    <name evidence="12 15" type="primary">mraY</name>
    <name evidence="15" type="ORF">TST_1053</name>
</gene>
<keyword evidence="16" id="KW-1185">Reference proteome</keyword>
<keyword evidence="11 12" id="KW-0961">Cell wall biogenesis/degradation</keyword>
<dbReference type="EMBL" id="AP013035">
    <property type="protein sequence ID" value="BAT71847.1"/>
    <property type="molecule type" value="Genomic_DNA"/>
</dbReference>
<keyword evidence="9 12" id="KW-0472">Membrane</keyword>
<keyword evidence="12" id="KW-1003">Cell membrane</keyword>
<feature type="transmembrane region" description="Helical" evidence="12">
    <location>
        <begin position="238"/>
        <end position="255"/>
    </location>
</feature>
<evidence type="ECO:0000256" key="2">
    <source>
        <dbReference type="ARBA" id="ARBA00005583"/>
    </source>
</evidence>
<dbReference type="KEGG" id="ttk:TST_1053"/>
<keyword evidence="12 14" id="KW-0479">Metal-binding</keyword>
<keyword evidence="5 12" id="KW-0812">Transmembrane</keyword>
<evidence type="ECO:0000256" key="5">
    <source>
        <dbReference type="ARBA" id="ARBA00022692"/>
    </source>
</evidence>
<accession>A0A0S3QU53</accession>
<keyword evidence="8 12" id="KW-1133">Transmembrane helix</keyword>
<keyword evidence="6 12" id="KW-0133">Cell shape</keyword>
<evidence type="ECO:0000256" key="3">
    <source>
        <dbReference type="ARBA" id="ARBA00022618"/>
    </source>
</evidence>
<feature type="transmembrane region" description="Helical" evidence="12">
    <location>
        <begin position="199"/>
        <end position="218"/>
    </location>
</feature>
<keyword evidence="10 12" id="KW-0131">Cell cycle</keyword>
<dbReference type="GO" id="GO:0009252">
    <property type="term" value="P:peptidoglycan biosynthetic process"/>
    <property type="evidence" value="ECO:0007669"/>
    <property type="project" value="UniProtKB-UniRule"/>
</dbReference>
<evidence type="ECO:0000256" key="1">
    <source>
        <dbReference type="ARBA" id="ARBA00004141"/>
    </source>
</evidence>
<dbReference type="Proteomes" id="UP000063234">
    <property type="component" value="Chromosome"/>
</dbReference>
<dbReference type="CDD" id="cd06852">
    <property type="entry name" value="GT_MraY"/>
    <property type="match status" value="1"/>
</dbReference>
<dbReference type="PATRIC" id="fig|1298851.3.peg.1108"/>
<comment type="function">
    <text evidence="12">Catalyzes the initial step of the lipid cycle reactions in the biosynthesis of the cell wall peptidoglycan: transfers peptidoglycan precursor phospho-MurNAc-pentapeptide from UDP-MurNAc-pentapeptide onto the lipid carrier undecaprenyl phosphate, yielding undecaprenyl-pyrophosphoryl-MurNAc-pentapeptide, known as lipid I.</text>
</comment>
<evidence type="ECO:0000256" key="14">
    <source>
        <dbReference type="PIRSR" id="PIRSR600715-1"/>
    </source>
</evidence>
<dbReference type="Pfam" id="PF00953">
    <property type="entry name" value="Glycos_transf_4"/>
    <property type="match status" value="1"/>
</dbReference>
<dbReference type="PANTHER" id="PTHR22926:SF5">
    <property type="entry name" value="PHOSPHO-N-ACETYLMURAMOYL-PENTAPEPTIDE-TRANSFERASE HOMOLOG"/>
    <property type="match status" value="1"/>
</dbReference>
<evidence type="ECO:0000256" key="9">
    <source>
        <dbReference type="ARBA" id="ARBA00023136"/>
    </source>
</evidence>
<evidence type="ECO:0000256" key="10">
    <source>
        <dbReference type="ARBA" id="ARBA00023306"/>
    </source>
</evidence>
<comment type="pathway">
    <text evidence="12">Cell wall biogenesis; peptidoglycan biosynthesis.</text>
</comment>
<evidence type="ECO:0000256" key="7">
    <source>
        <dbReference type="ARBA" id="ARBA00022984"/>
    </source>
</evidence>
<evidence type="ECO:0000313" key="16">
    <source>
        <dbReference type="Proteomes" id="UP000063234"/>
    </source>
</evidence>
<comment type="catalytic activity">
    <reaction evidence="12">
        <text>UDP-N-acetyl-alpha-D-muramoyl-L-alanyl-gamma-D-glutamyl-meso-2,6-diaminopimeloyl-D-alanyl-D-alanine + di-trans,octa-cis-undecaprenyl phosphate = di-trans,octa-cis-undecaprenyl diphospho-N-acetyl-alpha-D-muramoyl-L-alanyl-D-glutamyl-meso-2,6-diaminopimeloyl-D-alanyl-D-alanine + UMP</text>
        <dbReference type="Rhea" id="RHEA:28386"/>
        <dbReference type="ChEBI" id="CHEBI:57865"/>
        <dbReference type="ChEBI" id="CHEBI:60392"/>
        <dbReference type="ChEBI" id="CHEBI:61386"/>
        <dbReference type="ChEBI" id="CHEBI:61387"/>
        <dbReference type="EC" id="2.7.8.13"/>
    </reaction>
</comment>
<dbReference type="GO" id="GO:0005886">
    <property type="term" value="C:plasma membrane"/>
    <property type="evidence" value="ECO:0007669"/>
    <property type="project" value="UniProtKB-SubCell"/>
</dbReference>
<evidence type="ECO:0000313" key="15">
    <source>
        <dbReference type="EMBL" id="BAT71847.1"/>
    </source>
</evidence>
<evidence type="ECO:0000256" key="4">
    <source>
        <dbReference type="ARBA" id="ARBA00022679"/>
    </source>
</evidence>
<keyword evidence="12 14" id="KW-0460">Magnesium</keyword>
<dbReference type="GO" id="GO:0008360">
    <property type="term" value="P:regulation of cell shape"/>
    <property type="evidence" value="ECO:0007669"/>
    <property type="project" value="UniProtKB-KW"/>
</dbReference>
<keyword evidence="4 12" id="KW-0808">Transferase</keyword>
<feature type="transmembrane region" description="Helical" evidence="12">
    <location>
        <begin position="26"/>
        <end position="45"/>
    </location>
</feature>
<name>A0A0S3QU53_THET7</name>
<reference evidence="16" key="1">
    <citation type="journal article" date="2018" name="Science">
        <title>A primordial and reversible TCA cycle in a facultatively chemolithoautotrophic thermophile.</title>
        <authorList>
            <person name="Nunoura T."/>
            <person name="Chikaraishi Y."/>
            <person name="Izaki R."/>
            <person name="Suwa T."/>
            <person name="Sato T."/>
            <person name="Harada T."/>
            <person name="Mori K."/>
            <person name="Kato Y."/>
            <person name="Miyazaki M."/>
            <person name="Shimamura S."/>
            <person name="Yanagawa K."/>
            <person name="Shuto A."/>
            <person name="Ohkouchi N."/>
            <person name="Fujita N."/>
            <person name="Takaki Y."/>
            <person name="Atomi H."/>
            <person name="Takai K."/>
        </authorList>
    </citation>
    <scope>NUCLEOTIDE SEQUENCE [LARGE SCALE GENOMIC DNA]</scope>
    <source>
        <strain evidence="16">DSM 17441 / JCM 13301 / NBRC 103674 / ABI70S6</strain>
    </source>
</reference>
<keyword evidence="3 12" id="KW-0132">Cell division</keyword>
<feature type="transmembrane region" description="Helical" evidence="12">
    <location>
        <begin position="66"/>
        <end position="90"/>
    </location>
</feature>
<dbReference type="GO" id="GO:0071555">
    <property type="term" value="P:cell wall organization"/>
    <property type="evidence" value="ECO:0007669"/>
    <property type="project" value="UniProtKB-KW"/>
</dbReference>
<keyword evidence="7 12" id="KW-0573">Peptidoglycan synthesis</keyword>
<dbReference type="PROSITE" id="PS01348">
    <property type="entry name" value="MRAY_2"/>
    <property type="match status" value="1"/>
</dbReference>
<evidence type="ECO:0000256" key="6">
    <source>
        <dbReference type="ARBA" id="ARBA00022960"/>
    </source>
</evidence>
<dbReference type="STRING" id="1298851.TST_1053"/>
<proteinExistence type="inferred from homology"/>
<comment type="cofactor">
    <cofactor evidence="12 14">
        <name>Mg(2+)</name>
        <dbReference type="ChEBI" id="CHEBI:18420"/>
    </cofactor>
</comment>
<evidence type="ECO:0000256" key="11">
    <source>
        <dbReference type="ARBA" id="ARBA00023316"/>
    </source>
</evidence>
<evidence type="ECO:0000256" key="8">
    <source>
        <dbReference type="ARBA" id="ARBA00022989"/>
    </source>
</evidence>
<dbReference type="Pfam" id="PF10555">
    <property type="entry name" value="MraY_sig1"/>
    <property type="match status" value="1"/>
</dbReference>
<feature type="transmembrane region" description="Helical" evidence="12">
    <location>
        <begin position="288"/>
        <end position="310"/>
    </location>
</feature>
<evidence type="ECO:0000256" key="13">
    <source>
        <dbReference type="NCBIfam" id="TIGR00445"/>
    </source>
</evidence>
<feature type="transmembrane region" description="Helical" evidence="12">
    <location>
        <begin position="96"/>
        <end position="114"/>
    </location>
</feature>
<dbReference type="GO" id="GO:0051301">
    <property type="term" value="P:cell division"/>
    <property type="evidence" value="ECO:0007669"/>
    <property type="project" value="UniProtKB-KW"/>
</dbReference>
<dbReference type="PANTHER" id="PTHR22926">
    <property type="entry name" value="PHOSPHO-N-ACETYLMURAMOYL-PENTAPEPTIDE-TRANSFERASE"/>
    <property type="match status" value="1"/>
</dbReference>
<evidence type="ECO:0000256" key="12">
    <source>
        <dbReference type="HAMAP-Rule" id="MF_00038"/>
    </source>
</evidence>
<sequence>MLWKLIYSLKGYFSPLNVFHYVTFRAAYALLTSLLVSLIAGPWVIQQLRKLKFGQVIREYGPETHYSKAGTPTMGGILIIGSILVSLFVWGDFSNPYVLICVFTLLSFGALGFWDDYLKIKRKDPNGIGAEKKFLGQVFLSMVISILLVKIMGPVATKLQVPVFKKLTPNLEWFYLLFAVLVIVGASNAVNLTDGLDGLAIVPVSMCAGAFALVAYLVGHVKFANYLHVFHIPGVSEVTVVASAVVGAGLGFLWFNAHPAEVFMGDTGSLALGALLGVMAIITKNELLLPIFGGIFVIEALSVIMQVGYFKATGGKRIFKMAPIHHHVEKLGVPESKIIVRFWIISFIFILLGLSTLKVR</sequence>
<feature type="transmembrane region" description="Helical" evidence="12">
    <location>
        <begin position="134"/>
        <end position="153"/>
    </location>
</feature>
<dbReference type="UniPathway" id="UPA00219"/>
<dbReference type="InterPro" id="IPR018480">
    <property type="entry name" value="PNAcMuramoyl-5peptid_Trfase_CS"/>
</dbReference>
<dbReference type="GO" id="GO:0008963">
    <property type="term" value="F:phospho-N-acetylmuramoyl-pentapeptide-transferase activity"/>
    <property type="evidence" value="ECO:0007669"/>
    <property type="project" value="UniProtKB-UniRule"/>
</dbReference>
<dbReference type="NCBIfam" id="TIGR00445">
    <property type="entry name" value="mraY"/>
    <property type="match status" value="1"/>
</dbReference>
<dbReference type="RefSeq" id="WP_068549845.1">
    <property type="nucleotide sequence ID" value="NZ_AP013035.1"/>
</dbReference>
<dbReference type="InterPro" id="IPR000715">
    <property type="entry name" value="Glycosyl_transferase_4"/>
</dbReference>
<dbReference type="PROSITE" id="PS01347">
    <property type="entry name" value="MRAY_1"/>
    <property type="match status" value="1"/>
</dbReference>
<feature type="binding site" evidence="14">
    <location>
        <position position="191"/>
    </location>
    <ligand>
        <name>Mg(2+)</name>
        <dbReference type="ChEBI" id="CHEBI:18420"/>
    </ligand>
</feature>
<dbReference type="GO" id="GO:0046872">
    <property type="term" value="F:metal ion binding"/>
    <property type="evidence" value="ECO:0007669"/>
    <property type="project" value="UniProtKB-KW"/>
</dbReference>
<dbReference type="EC" id="2.7.8.13" evidence="12 13"/>
<dbReference type="OrthoDB" id="9805475at2"/>